<dbReference type="EMBL" id="CAUYUE010000005">
    <property type="protein sequence ID" value="CAK0774461.1"/>
    <property type="molecule type" value="Genomic_DNA"/>
</dbReference>
<comment type="caution">
    <text evidence="1">The sequence shown here is derived from an EMBL/GenBank/DDBJ whole genome shotgun (WGS) entry which is preliminary data.</text>
</comment>
<protein>
    <submittedName>
        <fullName evidence="1">Uncharacterized protein</fullName>
    </submittedName>
</protein>
<keyword evidence="2" id="KW-1185">Reference proteome</keyword>
<name>A0AAV1I4G3_9CHLO</name>
<dbReference type="AlphaFoldDB" id="A0AAV1I4G3"/>
<accession>A0AAV1I4G3</accession>
<sequence>MSVISEELYSRASRHKGFLQGSDGSSELHQSVTVPIRDGESQILEVGEHLIIVDEYAVAECLYDVCRLLGPLEKALGLQEKVSLPAGCSAPAPFVGDEDSE</sequence>
<dbReference type="Proteomes" id="UP001314263">
    <property type="component" value="Unassembled WGS sequence"/>
</dbReference>
<reference evidence="1 2" key="1">
    <citation type="submission" date="2023-10" db="EMBL/GenBank/DDBJ databases">
        <authorList>
            <person name="Maclean D."/>
            <person name="Macfadyen A."/>
        </authorList>
    </citation>
    <scope>NUCLEOTIDE SEQUENCE [LARGE SCALE GENOMIC DNA]</scope>
</reference>
<organism evidence="1 2">
    <name type="scientific">Coccomyxa viridis</name>
    <dbReference type="NCBI Taxonomy" id="1274662"/>
    <lineage>
        <taxon>Eukaryota</taxon>
        <taxon>Viridiplantae</taxon>
        <taxon>Chlorophyta</taxon>
        <taxon>core chlorophytes</taxon>
        <taxon>Trebouxiophyceae</taxon>
        <taxon>Trebouxiophyceae incertae sedis</taxon>
        <taxon>Coccomyxaceae</taxon>
        <taxon>Coccomyxa</taxon>
    </lineage>
</organism>
<evidence type="ECO:0000313" key="1">
    <source>
        <dbReference type="EMBL" id="CAK0774461.1"/>
    </source>
</evidence>
<gene>
    <name evidence="1" type="ORF">CVIRNUC_004170</name>
</gene>
<proteinExistence type="predicted"/>
<evidence type="ECO:0000313" key="2">
    <source>
        <dbReference type="Proteomes" id="UP001314263"/>
    </source>
</evidence>